<dbReference type="PROSITE" id="PS51257">
    <property type="entry name" value="PROKAR_LIPOPROTEIN"/>
    <property type="match status" value="1"/>
</dbReference>
<dbReference type="Proteomes" id="UP000248924">
    <property type="component" value="Unassembled WGS sequence"/>
</dbReference>
<evidence type="ECO:0000313" key="4">
    <source>
        <dbReference type="Proteomes" id="UP000248924"/>
    </source>
</evidence>
<sequence length="192" mass="20016">MVTGRAGVGRWLIVLPAVTLLLASSACGGSDEAPRSPGADRDPSVTTAVDPSASADPVDDDASAAPPDKPAPQGCDLVTDQEAAAVVGVKLGPKTASAQGCVWTAPPTGPTGQLEVYVGDGAKKTLDIARTLKHELEELPEVGDEAYLDGTSNDVFVRKGDIWVVIHLVRLNDPKENREPMVKLGRVVADRM</sequence>
<organism evidence="3 4">
    <name type="scientific">Micromonospora craterilacus</name>
    <dbReference type="NCBI Taxonomy" id="1655439"/>
    <lineage>
        <taxon>Bacteria</taxon>
        <taxon>Bacillati</taxon>
        <taxon>Actinomycetota</taxon>
        <taxon>Actinomycetes</taxon>
        <taxon>Micromonosporales</taxon>
        <taxon>Micromonosporaceae</taxon>
        <taxon>Micromonospora</taxon>
    </lineage>
</organism>
<dbReference type="EMBL" id="POTY01000033">
    <property type="protein sequence ID" value="PZG21168.1"/>
    <property type="molecule type" value="Genomic_DNA"/>
</dbReference>
<evidence type="ECO:0000313" key="3">
    <source>
        <dbReference type="EMBL" id="PZG21168.1"/>
    </source>
</evidence>
<comment type="caution">
    <text evidence="3">The sequence shown here is derived from an EMBL/GenBank/DDBJ whole genome shotgun (WGS) entry which is preliminary data.</text>
</comment>
<feature type="chain" id="PRO_5039092520" description="DUF3558 domain-containing protein" evidence="2">
    <location>
        <begin position="29"/>
        <end position="192"/>
    </location>
</feature>
<accession>A0A2W2F7Y1</accession>
<evidence type="ECO:0000256" key="2">
    <source>
        <dbReference type="SAM" id="SignalP"/>
    </source>
</evidence>
<keyword evidence="4" id="KW-1185">Reference proteome</keyword>
<evidence type="ECO:0000256" key="1">
    <source>
        <dbReference type="SAM" id="MobiDB-lite"/>
    </source>
</evidence>
<dbReference type="AlphaFoldDB" id="A0A2W2F7Y1"/>
<feature type="region of interest" description="Disordered" evidence="1">
    <location>
        <begin position="27"/>
        <end position="74"/>
    </location>
</feature>
<proteinExistence type="predicted"/>
<dbReference type="RefSeq" id="WP_111213159.1">
    <property type="nucleotide sequence ID" value="NZ_POTY01000033.1"/>
</dbReference>
<feature type="compositionally biased region" description="Basic and acidic residues" evidence="1">
    <location>
        <begin position="32"/>
        <end position="43"/>
    </location>
</feature>
<gene>
    <name evidence="3" type="ORF">C1I95_08100</name>
</gene>
<protein>
    <recommendedName>
        <fullName evidence="5">DUF3558 domain-containing protein</fullName>
    </recommendedName>
</protein>
<reference evidence="3 4" key="1">
    <citation type="submission" date="2018-01" db="EMBL/GenBank/DDBJ databases">
        <title>Draft genome sequence of Jishengella sp. NA12.</title>
        <authorList>
            <person name="Sahin N."/>
            <person name="Ay H."/>
            <person name="Saygin H."/>
        </authorList>
    </citation>
    <scope>NUCLEOTIDE SEQUENCE [LARGE SCALE GENOMIC DNA]</scope>
    <source>
        <strain evidence="3 4">NA12</strain>
    </source>
</reference>
<keyword evidence="2" id="KW-0732">Signal</keyword>
<evidence type="ECO:0008006" key="5">
    <source>
        <dbReference type="Google" id="ProtNLM"/>
    </source>
</evidence>
<feature type="signal peptide" evidence="2">
    <location>
        <begin position="1"/>
        <end position="28"/>
    </location>
</feature>
<dbReference type="OrthoDB" id="3699206at2"/>
<name>A0A2W2F7Y1_9ACTN</name>